<proteinExistence type="predicted"/>
<organism evidence="2 3">
    <name type="scientific">Ostreococcus tauri</name>
    <name type="common">Marine green alga</name>
    <dbReference type="NCBI Taxonomy" id="70448"/>
    <lineage>
        <taxon>Eukaryota</taxon>
        <taxon>Viridiplantae</taxon>
        <taxon>Chlorophyta</taxon>
        <taxon>Mamiellophyceae</taxon>
        <taxon>Mamiellales</taxon>
        <taxon>Bathycoccaceae</taxon>
        <taxon>Ostreococcus</taxon>
    </lineage>
</organism>
<evidence type="ECO:0000313" key="2">
    <source>
        <dbReference type="EMBL" id="CEF96563.1"/>
    </source>
</evidence>
<feature type="region of interest" description="Disordered" evidence="1">
    <location>
        <begin position="406"/>
        <end position="431"/>
    </location>
</feature>
<reference evidence="2 3" key="2">
    <citation type="journal article" date="2014" name="BMC Genomics">
        <title>An improved genome of the model marine alga Ostreococcus tauri unfolds by assessing Illumina de novo assemblies.</title>
        <authorList>
            <person name="Blanc-Mathieu R."/>
            <person name="Verhelst B."/>
            <person name="Derelle E."/>
            <person name="Rombauts S."/>
            <person name="Bouget F.Y."/>
            <person name="Carre I."/>
            <person name="Chateau A."/>
            <person name="Eyre-Walker A."/>
            <person name="Grimsley N."/>
            <person name="Moreau H."/>
            <person name="Piegu B."/>
            <person name="Rivals E."/>
            <person name="Schackwitz W."/>
            <person name="Van de Peer Y."/>
            <person name="Piganeau G."/>
        </authorList>
    </citation>
    <scope>NUCLEOTIDE SEQUENCE [LARGE SCALE GENOMIC DNA]</scope>
    <source>
        <strain evidence="3">OTTH 0595 / CCAP 157/2 / RCC745</strain>
    </source>
</reference>
<protein>
    <submittedName>
        <fullName evidence="2">IQ motif, EF-hand binding site</fullName>
    </submittedName>
</protein>
<feature type="region of interest" description="Disordered" evidence="1">
    <location>
        <begin position="40"/>
        <end position="64"/>
    </location>
</feature>
<dbReference type="STRING" id="70448.A0A090N2N8"/>
<gene>
    <name evidence="2" type="ORF">OT_ostta01g01390</name>
</gene>
<dbReference type="EMBL" id="CAID01000001">
    <property type="protein sequence ID" value="CEF96563.1"/>
    <property type="molecule type" value="Genomic_DNA"/>
</dbReference>
<sequence length="431" mass="49999">MCARVEVAADPDKLMEDLLEHWRRRTVALEAFEGELRETRAAATLPSEESDVESEASSDASSSTIASEDVLMVRALIARRPVTLSRSETPAKRRPAWRDRDIESVVDEESDDDEGASLRALLGRAVEETMVRRRQRIERQVARRREVSTARERRDAGRKIARAIRGWHITRVRKVTLVQGACRRWLAGRLVVKIRIRLARAERAMLRWRQTCNLLRQWRASEQVQAAWRGYKTRCLLLKDAERRERVQKRVEAIVTRYLARVERAKQTAAAERIKRVWRSYSRARLLETQYSSVLTIQRVWRGARARKAVRIYRDASSRRVDFEYDLETVDESDFIDDDLVIDDSLSDVFARIQESPSEIAPEDDSSSPIESKSGALLTSDMDASSVSREHHARCRRRFIREQNRRKRRLDLQSNSASRLARFRSSVARSS</sequence>
<dbReference type="KEGG" id="ota:OT_ostta01g01390"/>
<dbReference type="InParanoid" id="A0A090N2N8"/>
<dbReference type="SMART" id="SM00015">
    <property type="entry name" value="IQ"/>
    <property type="match status" value="3"/>
</dbReference>
<keyword evidence="3" id="KW-1185">Reference proteome</keyword>
<dbReference type="RefSeq" id="XP_022838160.1">
    <property type="nucleotide sequence ID" value="XM_022985262.1"/>
</dbReference>
<reference evidence="3" key="1">
    <citation type="journal article" date="2006" name="Proc. Natl. Acad. Sci. U.S.A.">
        <title>Genome analysis of the smallest free-living eukaryote Ostreococcus tauri unveils many unique features.</title>
        <authorList>
            <person name="Derelle E."/>
            <person name="Ferraz C."/>
            <person name="Rombauts S."/>
            <person name="Rouze P."/>
            <person name="Worden A.Z."/>
            <person name="Robbens S."/>
            <person name="Partensky F."/>
            <person name="Degroeve S."/>
            <person name="Echeynie S."/>
            <person name="Cooke R."/>
            <person name="Saeys Y."/>
            <person name="Wuyts J."/>
            <person name="Jabbari K."/>
            <person name="Bowler C."/>
            <person name="Panaud O."/>
            <person name="Piegu B."/>
            <person name="Ball S.G."/>
            <person name="Ral J.-P."/>
            <person name="Bouget F.-Y."/>
            <person name="Piganeau G."/>
            <person name="De Baets B."/>
            <person name="Picard A."/>
            <person name="Delseny M."/>
            <person name="Demaille J."/>
            <person name="Van de Peer Y."/>
            <person name="Moreau H."/>
        </authorList>
    </citation>
    <scope>NUCLEOTIDE SEQUENCE [LARGE SCALE GENOMIC DNA]</scope>
    <source>
        <strain evidence="3">OTTH 0595 / CCAP 157/2 / RCC745</strain>
    </source>
</reference>
<evidence type="ECO:0000256" key="1">
    <source>
        <dbReference type="SAM" id="MobiDB-lite"/>
    </source>
</evidence>
<comment type="caution">
    <text evidence="2">The sequence shown here is derived from an EMBL/GenBank/DDBJ whole genome shotgun (WGS) entry which is preliminary data.</text>
</comment>
<evidence type="ECO:0000313" key="3">
    <source>
        <dbReference type="Proteomes" id="UP000009170"/>
    </source>
</evidence>
<dbReference type="Proteomes" id="UP000009170">
    <property type="component" value="Unassembled WGS sequence"/>
</dbReference>
<accession>A0A090N2N8</accession>
<dbReference type="AlphaFoldDB" id="A0A090N2N8"/>
<feature type="region of interest" description="Disordered" evidence="1">
    <location>
        <begin position="357"/>
        <end position="393"/>
    </location>
</feature>
<dbReference type="GeneID" id="34945487"/>
<dbReference type="PROSITE" id="PS50096">
    <property type="entry name" value="IQ"/>
    <property type="match status" value="2"/>
</dbReference>
<dbReference type="InterPro" id="IPR000048">
    <property type="entry name" value="IQ_motif_EF-hand-BS"/>
</dbReference>
<name>A0A090N2N8_OSTTA</name>